<dbReference type="EMBL" id="AHOM02000004">
    <property type="protein sequence ID" value="EJZ42432.1"/>
    <property type="molecule type" value="Genomic_DNA"/>
</dbReference>
<name>A0ABN0H9N7_9LEPT</name>
<proteinExistence type="predicted"/>
<protein>
    <submittedName>
        <fullName evidence="1">Uncharacterized protein</fullName>
    </submittedName>
</protein>
<reference evidence="1 2" key="1">
    <citation type="submission" date="2012-08" db="EMBL/GenBank/DDBJ databases">
        <authorList>
            <person name="Harkins D.M."/>
            <person name="Durkin A.S."/>
            <person name="Selengut J.D."/>
            <person name="Sanka R."/>
            <person name="DePew J."/>
            <person name="Purushe J."/>
            <person name="Matthias M.A."/>
            <person name="Vinetz J.M."/>
            <person name="Sutton G.G."/>
            <person name="Nelson W.C."/>
            <person name="Fouts D.E."/>
        </authorList>
    </citation>
    <scope>NUCLEOTIDE SEQUENCE [LARGE SCALE GENOMIC DNA]</scope>
    <source>
        <strain evidence="1 2">MMD4847</strain>
    </source>
</reference>
<keyword evidence="2" id="KW-1185">Reference proteome</keyword>
<organism evidence="1 2">
    <name type="scientific">Leptospira licerasiae str. MMD4847</name>
    <dbReference type="NCBI Taxonomy" id="1049971"/>
    <lineage>
        <taxon>Bacteria</taxon>
        <taxon>Pseudomonadati</taxon>
        <taxon>Spirochaetota</taxon>
        <taxon>Spirochaetia</taxon>
        <taxon>Leptospirales</taxon>
        <taxon>Leptospiraceae</taxon>
        <taxon>Leptospira</taxon>
    </lineage>
</organism>
<comment type="caution">
    <text evidence="1">The sequence shown here is derived from an EMBL/GenBank/DDBJ whole genome shotgun (WGS) entry which is preliminary data.</text>
</comment>
<sequence length="45" mass="5460">MGNPWRPISQNHHIRNFYPSFARNFHSKFMLATVSKSQKLYFVFE</sequence>
<dbReference type="Proteomes" id="UP000018720">
    <property type="component" value="Unassembled WGS sequence"/>
</dbReference>
<accession>A0ABN0H9N7</accession>
<gene>
    <name evidence="1" type="ORF">LEP1GSC178_2477</name>
</gene>
<evidence type="ECO:0000313" key="2">
    <source>
        <dbReference type="Proteomes" id="UP000018720"/>
    </source>
</evidence>
<evidence type="ECO:0000313" key="1">
    <source>
        <dbReference type="EMBL" id="EJZ42432.1"/>
    </source>
</evidence>